<evidence type="ECO:0000256" key="7">
    <source>
        <dbReference type="ARBA" id="ARBA00023136"/>
    </source>
</evidence>
<name>A0A7W7YJI1_9BACT</name>
<dbReference type="Gene3D" id="2.40.170.20">
    <property type="entry name" value="TonB-dependent receptor, beta-barrel domain"/>
    <property type="match status" value="1"/>
</dbReference>
<evidence type="ECO:0000256" key="4">
    <source>
        <dbReference type="ARBA" id="ARBA00022692"/>
    </source>
</evidence>
<evidence type="ECO:0000256" key="11">
    <source>
        <dbReference type="RuleBase" id="RU003357"/>
    </source>
</evidence>
<evidence type="ECO:0000256" key="9">
    <source>
        <dbReference type="ARBA" id="ARBA00023237"/>
    </source>
</evidence>
<dbReference type="EMBL" id="JACHIF010000002">
    <property type="protein sequence ID" value="MBB5037381.1"/>
    <property type="molecule type" value="Genomic_DNA"/>
</dbReference>
<dbReference type="InterPro" id="IPR000531">
    <property type="entry name" value="Beta-barrel_TonB"/>
</dbReference>
<organism evidence="15 16">
    <name type="scientific">Prosthecobacter dejongeii</name>
    <dbReference type="NCBI Taxonomy" id="48465"/>
    <lineage>
        <taxon>Bacteria</taxon>
        <taxon>Pseudomonadati</taxon>
        <taxon>Verrucomicrobiota</taxon>
        <taxon>Verrucomicrobiia</taxon>
        <taxon>Verrucomicrobiales</taxon>
        <taxon>Verrucomicrobiaceae</taxon>
        <taxon>Prosthecobacter</taxon>
    </lineage>
</organism>
<keyword evidence="3 10" id="KW-1134">Transmembrane beta strand</keyword>
<evidence type="ECO:0000313" key="16">
    <source>
        <dbReference type="Proteomes" id="UP000534294"/>
    </source>
</evidence>
<dbReference type="InterPro" id="IPR036942">
    <property type="entry name" value="Beta-barrel_TonB_sf"/>
</dbReference>
<dbReference type="PANTHER" id="PTHR30069">
    <property type="entry name" value="TONB-DEPENDENT OUTER MEMBRANE RECEPTOR"/>
    <property type="match status" value="1"/>
</dbReference>
<dbReference type="GO" id="GO:0044718">
    <property type="term" value="P:siderophore transmembrane transport"/>
    <property type="evidence" value="ECO:0007669"/>
    <property type="project" value="TreeGrafter"/>
</dbReference>
<keyword evidence="9 10" id="KW-0998">Cell outer membrane</keyword>
<dbReference type="AlphaFoldDB" id="A0A7W7YJI1"/>
<evidence type="ECO:0000256" key="2">
    <source>
        <dbReference type="ARBA" id="ARBA00022448"/>
    </source>
</evidence>
<keyword evidence="2 10" id="KW-0813">Transport</keyword>
<protein>
    <submittedName>
        <fullName evidence="15">Outer membrane receptor protein involved in Fe transport</fullName>
    </submittedName>
</protein>
<keyword evidence="4 10" id="KW-0812">Transmembrane</keyword>
<keyword evidence="8 15" id="KW-0675">Receptor</keyword>
<keyword evidence="6 11" id="KW-0798">TonB box</keyword>
<evidence type="ECO:0000256" key="1">
    <source>
        <dbReference type="ARBA" id="ARBA00004571"/>
    </source>
</evidence>
<evidence type="ECO:0000256" key="3">
    <source>
        <dbReference type="ARBA" id="ARBA00022452"/>
    </source>
</evidence>
<sequence length="749" mass="82386">MNFPASVKTACLTFSLLGILQTPGVEPAAIPPELEPKTKASTALTEEEKVVTLPTITVIAETPLRTEEDVRNLPQTISVLSRETLERRQARSPVESLREEPGVWAVSVATQGSPILRGQIGNKVLYLWDGVRINNGALFGGPNGFFNQFPLGALDHVEIIRGSGGVQYGSDAIGGVINLISKRADFTPEHEVGGELYQRYGTNDDENTRTLDLHLTGPTIAIAAGLTQQDVDDYHGPDRERMDPTGYETLGGYLNVAWRPVENHTFRLSWVHNRRDNVDSYVQSKLNASGVPRLFSPEEIRGIAKLDYTAEDLGAWSDELKIYGYYQYYGGLRDRRVESATNFTTTRTDTDQDILGIGIQNAVEWGKARLIFGTDYRYETLGTKLTQSRRVFATGTTTVTEPAGNTPDGSYEVYDAFATLEFRPIENLLLTAGARYENSHIHSDPESLDVIPSAGYGLNDLALDKSWQSVTWNLGSIYSFTPKWDMTLNISSGFRAPTYSDLLSAGPPVFSSKIASLPSPDLNPEKSVTYELGLRHHSEATSASLVGYYTQLSDLAVTQTSGTVVIPGQGTFAAARKSSTGEGFITGVEFAMAHQFGRQWTLFGNATYTYGQNTVTDVPLRFIPPLFGTLGLRFESPSKRWWAEITENFAGKLHRHSPDDEQDAGFSTDPAYGSPNSTNNPPLNSDYSIPSWATTNVRFGVNVWDRAHSKLDLTLDLNNVFDASYRQAYSQQQRVAPGFGAVIGARLSF</sequence>
<feature type="compositionally biased region" description="Low complexity" evidence="12">
    <location>
        <begin position="674"/>
        <end position="685"/>
    </location>
</feature>
<evidence type="ECO:0000256" key="10">
    <source>
        <dbReference type="PROSITE-ProRule" id="PRU01360"/>
    </source>
</evidence>
<dbReference type="Gene3D" id="2.170.130.10">
    <property type="entry name" value="TonB-dependent receptor, plug domain"/>
    <property type="match status" value="1"/>
</dbReference>
<feature type="domain" description="TonB-dependent receptor plug" evidence="14">
    <location>
        <begin position="70"/>
        <end position="176"/>
    </location>
</feature>
<evidence type="ECO:0000256" key="5">
    <source>
        <dbReference type="ARBA" id="ARBA00022729"/>
    </source>
</evidence>
<dbReference type="InterPro" id="IPR012910">
    <property type="entry name" value="Plug_dom"/>
</dbReference>
<reference evidence="15 16" key="1">
    <citation type="submission" date="2020-08" db="EMBL/GenBank/DDBJ databases">
        <title>Genomic Encyclopedia of Type Strains, Phase IV (KMG-IV): sequencing the most valuable type-strain genomes for metagenomic binning, comparative biology and taxonomic classification.</title>
        <authorList>
            <person name="Goeker M."/>
        </authorList>
    </citation>
    <scope>NUCLEOTIDE SEQUENCE [LARGE SCALE GENOMIC DNA]</scope>
    <source>
        <strain evidence="15 16">DSM 12251</strain>
    </source>
</reference>
<evidence type="ECO:0000256" key="6">
    <source>
        <dbReference type="ARBA" id="ARBA00023077"/>
    </source>
</evidence>
<feature type="domain" description="TonB-dependent receptor-like beta-barrel" evidence="13">
    <location>
        <begin position="290"/>
        <end position="720"/>
    </location>
</feature>
<keyword evidence="16" id="KW-1185">Reference proteome</keyword>
<feature type="region of interest" description="Disordered" evidence="12">
    <location>
        <begin position="653"/>
        <end position="685"/>
    </location>
</feature>
<evidence type="ECO:0000313" key="15">
    <source>
        <dbReference type="EMBL" id="MBB5037381.1"/>
    </source>
</evidence>
<dbReference type="InterPro" id="IPR039426">
    <property type="entry name" value="TonB-dep_rcpt-like"/>
</dbReference>
<evidence type="ECO:0000259" key="14">
    <source>
        <dbReference type="Pfam" id="PF07715"/>
    </source>
</evidence>
<dbReference type="RefSeq" id="WP_184207205.1">
    <property type="nucleotide sequence ID" value="NZ_JACHIF010000002.1"/>
</dbReference>
<evidence type="ECO:0000256" key="8">
    <source>
        <dbReference type="ARBA" id="ARBA00023170"/>
    </source>
</evidence>
<dbReference type="GO" id="GO:0009279">
    <property type="term" value="C:cell outer membrane"/>
    <property type="evidence" value="ECO:0007669"/>
    <property type="project" value="UniProtKB-SubCell"/>
</dbReference>
<evidence type="ECO:0000256" key="12">
    <source>
        <dbReference type="SAM" id="MobiDB-lite"/>
    </source>
</evidence>
<keyword evidence="7 10" id="KW-0472">Membrane</keyword>
<dbReference type="Proteomes" id="UP000534294">
    <property type="component" value="Unassembled WGS sequence"/>
</dbReference>
<dbReference type="Pfam" id="PF07715">
    <property type="entry name" value="Plug"/>
    <property type="match status" value="1"/>
</dbReference>
<dbReference type="PANTHER" id="PTHR30069:SF29">
    <property type="entry name" value="HEMOGLOBIN AND HEMOGLOBIN-HAPTOGLOBIN-BINDING PROTEIN 1-RELATED"/>
    <property type="match status" value="1"/>
</dbReference>
<comment type="subcellular location">
    <subcellularLocation>
        <location evidence="1 10">Cell outer membrane</location>
        <topology evidence="1 10">Multi-pass membrane protein</topology>
    </subcellularLocation>
</comment>
<dbReference type="PROSITE" id="PS52016">
    <property type="entry name" value="TONB_DEPENDENT_REC_3"/>
    <property type="match status" value="1"/>
</dbReference>
<accession>A0A7W7YJI1</accession>
<proteinExistence type="inferred from homology"/>
<comment type="similarity">
    <text evidence="10 11">Belongs to the TonB-dependent receptor family.</text>
</comment>
<dbReference type="Pfam" id="PF00593">
    <property type="entry name" value="TonB_dep_Rec_b-barrel"/>
    <property type="match status" value="1"/>
</dbReference>
<dbReference type="InterPro" id="IPR037066">
    <property type="entry name" value="Plug_dom_sf"/>
</dbReference>
<dbReference type="GO" id="GO:0015344">
    <property type="term" value="F:siderophore uptake transmembrane transporter activity"/>
    <property type="evidence" value="ECO:0007669"/>
    <property type="project" value="TreeGrafter"/>
</dbReference>
<evidence type="ECO:0000259" key="13">
    <source>
        <dbReference type="Pfam" id="PF00593"/>
    </source>
</evidence>
<dbReference type="SUPFAM" id="SSF56935">
    <property type="entry name" value="Porins"/>
    <property type="match status" value="1"/>
</dbReference>
<comment type="caution">
    <text evidence="15">The sequence shown here is derived from an EMBL/GenBank/DDBJ whole genome shotgun (WGS) entry which is preliminary data.</text>
</comment>
<gene>
    <name evidence="15" type="ORF">HNQ64_001623</name>
</gene>
<keyword evidence="5" id="KW-0732">Signal</keyword>
<dbReference type="CDD" id="cd01347">
    <property type="entry name" value="ligand_gated_channel"/>
    <property type="match status" value="1"/>
</dbReference>